<protein>
    <submittedName>
        <fullName evidence="1">Uncharacterized protein</fullName>
    </submittedName>
</protein>
<keyword evidence="2" id="KW-1185">Reference proteome</keyword>
<dbReference type="RefSeq" id="WP_209642792.1">
    <property type="nucleotide sequence ID" value="NZ_JAGINW010000001.1"/>
</dbReference>
<comment type="caution">
    <text evidence="1">The sequence shown here is derived from an EMBL/GenBank/DDBJ whole genome shotgun (WGS) entry which is preliminary data.</text>
</comment>
<organism evidence="1 2">
    <name type="scientific">Kibdelosporangium banguiense</name>
    <dbReference type="NCBI Taxonomy" id="1365924"/>
    <lineage>
        <taxon>Bacteria</taxon>
        <taxon>Bacillati</taxon>
        <taxon>Actinomycetota</taxon>
        <taxon>Actinomycetes</taxon>
        <taxon>Pseudonocardiales</taxon>
        <taxon>Pseudonocardiaceae</taxon>
        <taxon>Kibdelosporangium</taxon>
    </lineage>
</organism>
<reference evidence="1 2" key="1">
    <citation type="submission" date="2021-03" db="EMBL/GenBank/DDBJ databases">
        <title>Sequencing the genomes of 1000 actinobacteria strains.</title>
        <authorList>
            <person name="Klenk H.-P."/>
        </authorList>
    </citation>
    <scope>NUCLEOTIDE SEQUENCE [LARGE SCALE GENOMIC DNA]</scope>
    <source>
        <strain evidence="1 2">DSM 46670</strain>
    </source>
</reference>
<evidence type="ECO:0000313" key="1">
    <source>
        <dbReference type="EMBL" id="MBP2325616.1"/>
    </source>
</evidence>
<proteinExistence type="predicted"/>
<accession>A0ABS4TNY3</accession>
<dbReference type="Proteomes" id="UP001519332">
    <property type="component" value="Unassembled WGS sequence"/>
</dbReference>
<name>A0ABS4TNY3_9PSEU</name>
<sequence length="124" mass="13760">MSTATSALERAHFLLRQDMYGYLDAVEMLTDETTVEDEDILVVAREHLPRLIPAVRGTLSRHRPDAFGHRLGCPPGWANGQYTRAVGRAQWWSRSTVSWSSPKPSTRAWSPPTISQIVADDGGA</sequence>
<evidence type="ECO:0000313" key="2">
    <source>
        <dbReference type="Proteomes" id="UP001519332"/>
    </source>
</evidence>
<gene>
    <name evidence="1" type="ORF">JOF56_006001</name>
</gene>
<dbReference type="EMBL" id="JAGINW010000001">
    <property type="protein sequence ID" value="MBP2325616.1"/>
    <property type="molecule type" value="Genomic_DNA"/>
</dbReference>